<organism evidence="2 3">
    <name type="scientific">Skermanella aerolata</name>
    <dbReference type="NCBI Taxonomy" id="393310"/>
    <lineage>
        <taxon>Bacteria</taxon>
        <taxon>Pseudomonadati</taxon>
        <taxon>Pseudomonadota</taxon>
        <taxon>Alphaproteobacteria</taxon>
        <taxon>Rhodospirillales</taxon>
        <taxon>Azospirillaceae</taxon>
        <taxon>Skermanella</taxon>
    </lineage>
</organism>
<dbReference type="AlphaFoldDB" id="A0A512DM60"/>
<protein>
    <submittedName>
        <fullName evidence="2">Uncharacterized protein</fullName>
    </submittedName>
</protein>
<dbReference type="InterPro" id="IPR008768">
    <property type="entry name" value="Gp9-like"/>
</dbReference>
<gene>
    <name evidence="2" type="ORF">SAE02_13980</name>
</gene>
<name>A0A512DM60_9PROT</name>
<feature type="region of interest" description="Disordered" evidence="1">
    <location>
        <begin position="1"/>
        <end position="24"/>
    </location>
</feature>
<evidence type="ECO:0000256" key="1">
    <source>
        <dbReference type="SAM" id="MobiDB-lite"/>
    </source>
</evidence>
<proteinExistence type="predicted"/>
<dbReference type="OrthoDB" id="7347988at2"/>
<dbReference type="EMBL" id="BJYZ01000006">
    <property type="protein sequence ID" value="GEO37250.1"/>
    <property type="molecule type" value="Genomic_DNA"/>
</dbReference>
<reference evidence="2 3" key="1">
    <citation type="submission" date="2019-07" db="EMBL/GenBank/DDBJ databases">
        <title>Whole genome shotgun sequence of Skermanella aerolata NBRC 106429.</title>
        <authorList>
            <person name="Hosoyama A."/>
            <person name="Uohara A."/>
            <person name="Ohji S."/>
            <person name="Ichikawa N."/>
        </authorList>
    </citation>
    <scope>NUCLEOTIDE SEQUENCE [LARGE SCALE GENOMIC DNA]</scope>
    <source>
        <strain evidence="2 3">NBRC 106429</strain>
    </source>
</reference>
<evidence type="ECO:0000313" key="2">
    <source>
        <dbReference type="EMBL" id="GEO37250.1"/>
    </source>
</evidence>
<dbReference type="Pfam" id="PF05396">
    <property type="entry name" value="Phage_T7_Capsid"/>
    <property type="match status" value="1"/>
</dbReference>
<dbReference type="Proteomes" id="UP000321523">
    <property type="component" value="Unassembled WGS sequence"/>
</dbReference>
<comment type="caution">
    <text evidence="2">The sequence shown here is derived from an EMBL/GenBank/DDBJ whole genome shotgun (WGS) entry which is preliminary data.</text>
</comment>
<sequence length="212" mass="23001">MSESLLTQAAEPVPEPVSAPAASGADAGALDRATLLSLLGVPDAPDGYCIDCGHGLFDADPVLNHKLHAAGFTPDQAQLVYDLAAERLVPMIQQIAFEFEAEREVARLINHFGGEDTWRETSRQLLAWGRKNLPPAALDGLTTSYDGVVALHRMMTASEPSALRAAASSGPVPGNEEDLHKMMRDPRYWRDRDPALLAKVTEGFRQLYPDRG</sequence>
<keyword evidence="3" id="KW-1185">Reference proteome</keyword>
<accession>A0A512DM60</accession>
<feature type="compositionally biased region" description="Low complexity" evidence="1">
    <location>
        <begin position="9"/>
        <end position="24"/>
    </location>
</feature>
<evidence type="ECO:0000313" key="3">
    <source>
        <dbReference type="Proteomes" id="UP000321523"/>
    </source>
</evidence>
<dbReference type="RefSeq" id="WP_052831978.1">
    <property type="nucleotide sequence ID" value="NZ_BJYZ01000006.1"/>
</dbReference>